<keyword evidence="2" id="KW-1185">Reference proteome</keyword>
<accession>A0ABQ3L896</accession>
<name>A0ABQ3L896_9PSEU</name>
<reference evidence="2" key="1">
    <citation type="journal article" date="2019" name="Int. J. Syst. Evol. Microbiol.">
        <title>The Global Catalogue of Microorganisms (GCM) 10K type strain sequencing project: providing services to taxonomists for standard genome sequencing and annotation.</title>
        <authorList>
            <consortium name="The Broad Institute Genomics Platform"/>
            <consortium name="The Broad Institute Genome Sequencing Center for Infectious Disease"/>
            <person name="Wu L."/>
            <person name="Ma J."/>
        </authorList>
    </citation>
    <scope>NUCLEOTIDE SEQUENCE [LARGE SCALE GENOMIC DNA]</scope>
    <source>
        <strain evidence="2">CGMCC 4.7683</strain>
    </source>
</reference>
<dbReference type="NCBIfam" id="NF033521">
    <property type="entry name" value="lasso_leader_L3"/>
    <property type="match status" value="1"/>
</dbReference>
<comment type="caution">
    <text evidence="1">The sequence shown here is derived from an EMBL/GenBank/DDBJ whole genome shotgun (WGS) entry which is preliminary data.</text>
</comment>
<gene>
    <name evidence="1" type="ORF">GCM10017790_15500</name>
</gene>
<evidence type="ECO:0000313" key="1">
    <source>
        <dbReference type="EMBL" id="GHH08564.1"/>
    </source>
</evidence>
<dbReference type="EMBL" id="BNAY01000002">
    <property type="protein sequence ID" value="GHH08564.1"/>
    <property type="molecule type" value="Genomic_DNA"/>
</dbReference>
<proteinExistence type="predicted"/>
<dbReference type="Proteomes" id="UP000635387">
    <property type="component" value="Unassembled WGS sequence"/>
</dbReference>
<dbReference type="RefSeq" id="WP_191253269.1">
    <property type="nucleotide sequence ID" value="NZ_BNAY01000002.1"/>
</dbReference>
<organism evidence="1 2">
    <name type="scientific">Amycolatopsis oliviviridis</name>
    <dbReference type="NCBI Taxonomy" id="1471590"/>
    <lineage>
        <taxon>Bacteria</taxon>
        <taxon>Bacillati</taxon>
        <taxon>Actinomycetota</taxon>
        <taxon>Actinomycetes</taxon>
        <taxon>Pseudonocardiales</taxon>
        <taxon>Pseudonocardiaceae</taxon>
        <taxon>Amycolatopsis</taxon>
    </lineage>
</organism>
<sequence>MYSKPTLLKLGSFERLTKHSRPAKAIATALLCRLYGGWPTWRVGVRTGPYPEVAGLLGDGHRPAR</sequence>
<evidence type="ECO:0000313" key="2">
    <source>
        <dbReference type="Proteomes" id="UP000635387"/>
    </source>
</evidence>
<protein>
    <submittedName>
        <fullName evidence="1">Uncharacterized protein</fullName>
    </submittedName>
</protein>